<dbReference type="Pfam" id="PF01107">
    <property type="entry name" value="MP"/>
    <property type="match status" value="1"/>
</dbReference>
<name>A0A834XGF7_9FABA</name>
<organism evidence="1 2">
    <name type="scientific">Senna tora</name>
    <dbReference type="NCBI Taxonomy" id="362788"/>
    <lineage>
        <taxon>Eukaryota</taxon>
        <taxon>Viridiplantae</taxon>
        <taxon>Streptophyta</taxon>
        <taxon>Embryophyta</taxon>
        <taxon>Tracheophyta</taxon>
        <taxon>Spermatophyta</taxon>
        <taxon>Magnoliopsida</taxon>
        <taxon>eudicotyledons</taxon>
        <taxon>Gunneridae</taxon>
        <taxon>Pentapetalae</taxon>
        <taxon>rosids</taxon>
        <taxon>fabids</taxon>
        <taxon>Fabales</taxon>
        <taxon>Fabaceae</taxon>
        <taxon>Caesalpinioideae</taxon>
        <taxon>Cassia clade</taxon>
        <taxon>Senna</taxon>
    </lineage>
</organism>
<evidence type="ECO:0000313" key="1">
    <source>
        <dbReference type="EMBL" id="KAF7844883.1"/>
    </source>
</evidence>
<dbReference type="InterPro" id="IPR051596">
    <property type="entry name" value="Caulimoviridae_Movement"/>
</dbReference>
<protein>
    <submittedName>
        <fullName evidence="1">MP domain-containing protein</fullName>
    </submittedName>
</protein>
<gene>
    <name evidence="1" type="ORF">G2W53_001788</name>
</gene>
<dbReference type="PANTHER" id="PTHR47599:SF4">
    <property type="entry name" value="POLYPROTEIN"/>
    <property type="match status" value="1"/>
</dbReference>
<dbReference type="OrthoDB" id="1429427at2759"/>
<reference evidence="1" key="1">
    <citation type="submission" date="2020-09" db="EMBL/GenBank/DDBJ databases">
        <title>Genome-Enabled Discovery of Anthraquinone Biosynthesis in Senna tora.</title>
        <authorList>
            <person name="Kang S.-H."/>
            <person name="Pandey R.P."/>
            <person name="Lee C.-M."/>
            <person name="Sim J.-S."/>
            <person name="Jeong J.-T."/>
            <person name="Choi B.-S."/>
            <person name="Jung M."/>
            <person name="Ginzburg D."/>
            <person name="Zhao K."/>
            <person name="Won S.Y."/>
            <person name="Oh T.-J."/>
            <person name="Yu Y."/>
            <person name="Kim N.-H."/>
            <person name="Lee O.R."/>
            <person name="Lee T.-H."/>
            <person name="Bashyal P."/>
            <person name="Kim T.-S."/>
            <person name="Lee W.-H."/>
            <person name="Kawkins C."/>
            <person name="Kim C.-K."/>
            <person name="Kim J.S."/>
            <person name="Ahn B.O."/>
            <person name="Rhee S.Y."/>
            <person name="Sohng J.K."/>
        </authorList>
    </citation>
    <scope>NUCLEOTIDE SEQUENCE</scope>
    <source>
        <tissue evidence="1">Leaf</tissue>
    </source>
</reference>
<dbReference type="InterPro" id="IPR028919">
    <property type="entry name" value="Viral_movement"/>
</dbReference>
<dbReference type="AlphaFoldDB" id="A0A834XGF7"/>
<keyword evidence="2" id="KW-1185">Reference proteome</keyword>
<dbReference type="EMBL" id="JAAIUW010000001">
    <property type="protein sequence ID" value="KAF7844883.1"/>
    <property type="molecule type" value="Genomic_DNA"/>
</dbReference>
<proteinExistence type="predicted"/>
<comment type="caution">
    <text evidence="1">The sequence shown here is derived from an EMBL/GenBank/DDBJ whole genome shotgun (WGS) entry which is preliminary data.</text>
</comment>
<dbReference type="PANTHER" id="PTHR47599">
    <property type="entry name" value="CELL-TO-CELL MOVEMENT PROTEIN"/>
    <property type="match status" value="1"/>
</dbReference>
<dbReference type="Proteomes" id="UP000634136">
    <property type="component" value="Unassembled WGS sequence"/>
</dbReference>
<accession>A0A834XGF7</accession>
<evidence type="ECO:0000313" key="2">
    <source>
        <dbReference type="Proteomes" id="UP000634136"/>
    </source>
</evidence>
<sequence>MQCVLPQPAGSCPSTTCAFFLNQQLSSRPLLTSETSRSRAVWVILPDGYCSGLGWVLGSSSSSANPSMAASISVSESMRSVLNDSPSDVGKEEYRITHLAEDSDKECDYIPTDQIYKETLLSRVNFLNNTYKIKTLRKTISLQNKQTDVYLLTRASVRRHMSKYDFLHIGLVQAHVTPYHRNGLDIRILVCLRDTKYPNLEDSVLAAFEISLYGGAKWFNWFPNFSSSLSDLANSNGLVITMEPQGYNLAEGCENSHMFGISYRMCYKLMKGSPEPKSLFENPVLEVNTERTRVLVPKPELNPIDS</sequence>